<proteinExistence type="inferred from homology"/>
<evidence type="ECO:0000256" key="2">
    <source>
        <dbReference type="ARBA" id="ARBA00005904"/>
    </source>
</evidence>
<protein>
    <submittedName>
        <fullName evidence="7">Surfeit locus protein</fullName>
    </submittedName>
</protein>
<dbReference type="Proteomes" id="UP001626550">
    <property type="component" value="Unassembled WGS sequence"/>
</dbReference>
<organism evidence="7 8">
    <name type="scientific">Cichlidogyrus casuarinus</name>
    <dbReference type="NCBI Taxonomy" id="1844966"/>
    <lineage>
        <taxon>Eukaryota</taxon>
        <taxon>Metazoa</taxon>
        <taxon>Spiralia</taxon>
        <taxon>Lophotrochozoa</taxon>
        <taxon>Platyhelminthes</taxon>
        <taxon>Monogenea</taxon>
        <taxon>Monopisthocotylea</taxon>
        <taxon>Dactylogyridea</taxon>
        <taxon>Ancyrocephalidae</taxon>
        <taxon>Cichlidogyrus</taxon>
    </lineage>
</organism>
<evidence type="ECO:0000313" key="8">
    <source>
        <dbReference type="Proteomes" id="UP001626550"/>
    </source>
</evidence>
<sequence length="170" mass="20251">MEGLFFSKIKVGNEELNLTATSDRKFKRTKIQNRIKNEKLGIFSGRDAKKILTKAEKQEQEMKALVVEAPEMANELQERRKWKLACLKAQGIKVRDDIKLIRRSAKMQENKKKKSRKAWEKRISQQEKQKQERQTKRNEHIQARKDAKKKKRYRRLVKKGHIIPELKNSQ</sequence>
<evidence type="ECO:0000313" key="7">
    <source>
        <dbReference type="EMBL" id="KAL3314077.1"/>
    </source>
</evidence>
<dbReference type="Pfam" id="PF04935">
    <property type="entry name" value="SURF6"/>
    <property type="match status" value="1"/>
</dbReference>
<keyword evidence="4" id="KW-0175">Coiled coil</keyword>
<keyword evidence="3" id="KW-0539">Nucleus</keyword>
<dbReference type="PANTHER" id="PTHR14369">
    <property type="entry name" value="SURFEIT LOCUS PROTEIN 6"/>
    <property type="match status" value="1"/>
</dbReference>
<evidence type="ECO:0000256" key="5">
    <source>
        <dbReference type="SAM" id="MobiDB-lite"/>
    </source>
</evidence>
<reference evidence="7 8" key="1">
    <citation type="submission" date="2024-11" db="EMBL/GenBank/DDBJ databases">
        <title>Adaptive evolution of stress response genes in parasites aligns with host niche diversity.</title>
        <authorList>
            <person name="Hahn C."/>
            <person name="Resl P."/>
        </authorList>
    </citation>
    <scope>NUCLEOTIDE SEQUENCE [LARGE SCALE GENOMIC DNA]</scope>
    <source>
        <strain evidence="7">EGGRZ-B1_66</strain>
        <tissue evidence="7">Body</tissue>
    </source>
</reference>
<feature type="domain" description="Ribosomal RNA-processing protein 14/surfeit locus protein 6 C-terminal" evidence="6">
    <location>
        <begin position="4"/>
        <end position="152"/>
    </location>
</feature>
<feature type="coiled-coil region" evidence="4">
    <location>
        <begin position="48"/>
        <end position="75"/>
    </location>
</feature>
<evidence type="ECO:0000259" key="6">
    <source>
        <dbReference type="Pfam" id="PF04935"/>
    </source>
</evidence>
<feature type="compositionally biased region" description="Basic and acidic residues" evidence="5">
    <location>
        <begin position="117"/>
        <end position="145"/>
    </location>
</feature>
<dbReference type="PANTHER" id="PTHR14369:SF0">
    <property type="entry name" value="SURFEIT LOCUS PROTEIN 6"/>
    <property type="match status" value="1"/>
</dbReference>
<dbReference type="InterPro" id="IPR029190">
    <property type="entry name" value="Rrp14/SURF6_C"/>
</dbReference>
<feature type="region of interest" description="Disordered" evidence="5">
    <location>
        <begin position="102"/>
        <end position="170"/>
    </location>
</feature>
<name>A0ABD2Q4D8_9PLAT</name>
<comment type="caution">
    <text evidence="7">The sequence shown here is derived from an EMBL/GenBank/DDBJ whole genome shotgun (WGS) entry which is preliminary data.</text>
</comment>
<accession>A0ABD2Q4D8</accession>
<dbReference type="InterPro" id="IPR007019">
    <property type="entry name" value="SURF6"/>
</dbReference>
<gene>
    <name evidence="7" type="primary">SURF6</name>
    <name evidence="7" type="ORF">Ciccas_007316</name>
</gene>
<keyword evidence="8" id="KW-1185">Reference proteome</keyword>
<evidence type="ECO:0000256" key="1">
    <source>
        <dbReference type="ARBA" id="ARBA00004123"/>
    </source>
</evidence>
<evidence type="ECO:0000256" key="4">
    <source>
        <dbReference type="SAM" id="Coils"/>
    </source>
</evidence>
<feature type="compositionally biased region" description="Basic residues" evidence="5">
    <location>
        <begin position="146"/>
        <end position="161"/>
    </location>
</feature>
<dbReference type="EMBL" id="JBJKFK010001105">
    <property type="protein sequence ID" value="KAL3314077.1"/>
    <property type="molecule type" value="Genomic_DNA"/>
</dbReference>
<comment type="similarity">
    <text evidence="2">Belongs to the SURF6 family.</text>
</comment>
<dbReference type="GO" id="GO:0005634">
    <property type="term" value="C:nucleus"/>
    <property type="evidence" value="ECO:0007669"/>
    <property type="project" value="UniProtKB-SubCell"/>
</dbReference>
<evidence type="ECO:0000256" key="3">
    <source>
        <dbReference type="ARBA" id="ARBA00023242"/>
    </source>
</evidence>
<comment type="subcellular location">
    <subcellularLocation>
        <location evidence="1">Nucleus</location>
    </subcellularLocation>
</comment>
<dbReference type="AlphaFoldDB" id="A0ABD2Q4D8"/>